<gene>
    <name evidence="2" type="ORF">BSQ44_09165</name>
</gene>
<dbReference type="AlphaFoldDB" id="A0A1L3SQ30"/>
<proteinExistence type="predicted"/>
<evidence type="ECO:0000313" key="2">
    <source>
        <dbReference type="EMBL" id="APH71523.1"/>
    </source>
</evidence>
<feature type="region of interest" description="Disordered" evidence="1">
    <location>
        <begin position="141"/>
        <end position="166"/>
    </location>
</feature>
<keyword evidence="3" id="KW-1185">Reference proteome</keyword>
<accession>A0A1L3SQ30</accession>
<reference evidence="3" key="1">
    <citation type="submission" date="2016-11" db="EMBL/GenBank/DDBJ databases">
        <title>Mesorhizobium oceanicum sp. nov., isolated from deep seawater in South China Sea.</title>
        <authorList>
            <person name="Fu G.-Y."/>
        </authorList>
    </citation>
    <scope>NUCLEOTIDE SEQUENCE [LARGE SCALE GENOMIC DNA]</scope>
    <source>
        <strain evidence="3">B7</strain>
    </source>
</reference>
<sequence>MSAASGACAQTYADEREYADLGRWRVVSVSMDGTLQYCAADSDNGSVQLRIATDGNRWQMGNPYYGSNGPVQGYVGFGQYLRPVTYMADGDGWASIDADAFVDDLRNGSQVRMLLDRGEQVFSLSGSSAAMAKARECALNQGRPPVRQSPPVVRNAPPPTPGGTNSYGGYDIAGMRGAAERFYGQTRGWTVLSGTVDGRFGYCVGERNDGGSIWRLGRDLTVDGSAQWQVAVPYQARPDWNGQIEVDGDVRPISGSAAGPWTFAWLGMDDLNRIRNGNTMILDIRRASLDFQLRGTAAVITKIEECVAQGRRGGGMKTANRPAPIPQVPPLPGGKQPNRAALPFPACPDGGPKLPVTGICQGQAVDYLLNTGDPNAYLLPDHSCDWVVNETQMIDGVLLYKALRCNGITTQLEFGGGAHYATLDIARSALSASNGGTPQGETRVVWITHVDPANPVPDLLRASRDGMEGPTPGVECVLDPAESGDGWVFGPDAASTAAQDGPTPPMCGVFSDGDGVMRWWRVVADFGMLIDLPGEAYQDFDPATLTLLRKTPAGAWQVAY</sequence>
<dbReference type="EMBL" id="CP018171">
    <property type="protein sequence ID" value="APH71523.1"/>
    <property type="molecule type" value="Genomic_DNA"/>
</dbReference>
<protein>
    <submittedName>
        <fullName evidence="2">Uncharacterized protein</fullName>
    </submittedName>
</protein>
<dbReference type="KEGG" id="meso:BSQ44_09165"/>
<organism evidence="2 3">
    <name type="scientific">Aquibium oceanicum</name>
    <dbReference type="NCBI Taxonomy" id="1670800"/>
    <lineage>
        <taxon>Bacteria</taxon>
        <taxon>Pseudomonadati</taxon>
        <taxon>Pseudomonadota</taxon>
        <taxon>Alphaproteobacteria</taxon>
        <taxon>Hyphomicrobiales</taxon>
        <taxon>Phyllobacteriaceae</taxon>
        <taxon>Aquibium</taxon>
    </lineage>
</organism>
<dbReference type="Proteomes" id="UP000182840">
    <property type="component" value="Chromosome"/>
</dbReference>
<evidence type="ECO:0000313" key="3">
    <source>
        <dbReference type="Proteomes" id="UP000182840"/>
    </source>
</evidence>
<feature type="compositionally biased region" description="Low complexity" evidence="1">
    <location>
        <begin position="143"/>
        <end position="155"/>
    </location>
</feature>
<name>A0A1L3SQ30_9HYPH</name>
<evidence type="ECO:0000256" key="1">
    <source>
        <dbReference type="SAM" id="MobiDB-lite"/>
    </source>
</evidence>